<gene>
    <name evidence="4" type="ORF">UFOVP1178_40</name>
    <name evidence="2" type="ORF">UFOVP522_46</name>
    <name evidence="3" type="ORF">UFOVP624_25</name>
</gene>
<dbReference type="InterPro" id="IPR044925">
    <property type="entry name" value="His-Me_finger_sf"/>
</dbReference>
<reference evidence="4" key="1">
    <citation type="submission" date="2020-05" db="EMBL/GenBank/DDBJ databases">
        <authorList>
            <person name="Chiriac C."/>
            <person name="Salcher M."/>
            <person name="Ghai R."/>
            <person name="Kavagutti S V."/>
        </authorList>
    </citation>
    <scope>NUCLEOTIDE SEQUENCE</scope>
</reference>
<feature type="domain" description="HNH nuclease" evidence="1">
    <location>
        <begin position="130"/>
        <end position="171"/>
    </location>
</feature>
<dbReference type="InterPro" id="IPR003615">
    <property type="entry name" value="HNH_nuc"/>
</dbReference>
<evidence type="ECO:0000259" key="1">
    <source>
        <dbReference type="Pfam" id="PF13392"/>
    </source>
</evidence>
<proteinExistence type="predicted"/>
<dbReference type="Gene3D" id="3.90.75.20">
    <property type="match status" value="1"/>
</dbReference>
<dbReference type="Pfam" id="PF13392">
    <property type="entry name" value="HNH_3"/>
    <property type="match status" value="1"/>
</dbReference>
<evidence type="ECO:0000313" key="3">
    <source>
        <dbReference type="EMBL" id="CAB4153772.1"/>
    </source>
</evidence>
<sequence>MKINDIIKERYPFEPTKKIADDLNLTESQVYNRAFAMGIKKDPVYLRSTQFPAGYLGGKATQFQRGHVPANKGYKMSKEVYEKAKPTMFKKGNLPFNTQPVGTINKRQDTNGKFYSYIKIAHSNWQLLNRYLWEQNFGKIPPGMIVIFKDNNEDNFELSNLELISKKENMQRNSMHQYPLEIKQILILKNKLIKKTTKWQETN</sequence>
<name>A0A6J5QVV0_9CAUD</name>
<evidence type="ECO:0000313" key="2">
    <source>
        <dbReference type="EMBL" id="CAB4149094.1"/>
    </source>
</evidence>
<dbReference type="EMBL" id="LR796602">
    <property type="protein sequence ID" value="CAB4153772.1"/>
    <property type="molecule type" value="Genomic_DNA"/>
</dbReference>
<protein>
    <submittedName>
        <fullName evidence="4">HNH nuclease</fullName>
    </submittedName>
</protein>
<evidence type="ECO:0000313" key="4">
    <source>
        <dbReference type="EMBL" id="CAB4188583.1"/>
    </source>
</evidence>
<dbReference type="EMBL" id="LR797124">
    <property type="protein sequence ID" value="CAB4188583.1"/>
    <property type="molecule type" value="Genomic_DNA"/>
</dbReference>
<dbReference type="EMBL" id="LR796500">
    <property type="protein sequence ID" value="CAB4149094.1"/>
    <property type="molecule type" value="Genomic_DNA"/>
</dbReference>
<organism evidence="4">
    <name type="scientific">uncultured Caudovirales phage</name>
    <dbReference type="NCBI Taxonomy" id="2100421"/>
    <lineage>
        <taxon>Viruses</taxon>
        <taxon>Duplodnaviria</taxon>
        <taxon>Heunggongvirae</taxon>
        <taxon>Uroviricota</taxon>
        <taxon>Caudoviricetes</taxon>
        <taxon>Peduoviridae</taxon>
        <taxon>Maltschvirus</taxon>
        <taxon>Maltschvirus maltsch</taxon>
    </lineage>
</organism>
<dbReference type="SUPFAM" id="SSF54060">
    <property type="entry name" value="His-Me finger endonucleases"/>
    <property type="match status" value="1"/>
</dbReference>
<accession>A0A6J5QVV0</accession>